<dbReference type="GO" id="GO:0004197">
    <property type="term" value="F:cysteine-type endopeptidase activity"/>
    <property type="evidence" value="ECO:0007669"/>
    <property type="project" value="InterPro"/>
</dbReference>
<comment type="caution">
    <text evidence="6">The sequence shown here is derived from an EMBL/GenBank/DDBJ whole genome shotgun (WGS) entry which is preliminary data.</text>
</comment>
<evidence type="ECO:0000256" key="1">
    <source>
        <dbReference type="ARBA" id="ARBA00009005"/>
    </source>
</evidence>
<dbReference type="SUPFAM" id="SSF52129">
    <property type="entry name" value="Caspase-like"/>
    <property type="match status" value="1"/>
</dbReference>
<dbReference type="InterPro" id="IPR029030">
    <property type="entry name" value="Caspase-like_dom_sf"/>
</dbReference>
<dbReference type="PANTHER" id="PTHR48104">
    <property type="entry name" value="METACASPASE-4"/>
    <property type="match status" value="1"/>
</dbReference>
<organism evidence="6 7">
    <name type="scientific">Phascolomyces articulosus</name>
    <dbReference type="NCBI Taxonomy" id="60185"/>
    <lineage>
        <taxon>Eukaryota</taxon>
        <taxon>Fungi</taxon>
        <taxon>Fungi incertae sedis</taxon>
        <taxon>Mucoromycota</taxon>
        <taxon>Mucoromycotina</taxon>
        <taxon>Mucoromycetes</taxon>
        <taxon>Mucorales</taxon>
        <taxon>Lichtheimiaceae</taxon>
        <taxon>Phascolomyces</taxon>
    </lineage>
</organism>
<dbReference type="AlphaFoldDB" id="A0AAD5JQS8"/>
<evidence type="ECO:0000259" key="5">
    <source>
        <dbReference type="Pfam" id="PF00656"/>
    </source>
</evidence>
<feature type="compositionally biased region" description="Pro residues" evidence="4">
    <location>
        <begin position="59"/>
        <end position="69"/>
    </location>
</feature>
<evidence type="ECO:0000256" key="4">
    <source>
        <dbReference type="SAM" id="MobiDB-lite"/>
    </source>
</evidence>
<evidence type="ECO:0000313" key="6">
    <source>
        <dbReference type="EMBL" id="KAI9250198.1"/>
    </source>
</evidence>
<dbReference type="InterPro" id="IPR011600">
    <property type="entry name" value="Pept_C14_caspase"/>
</dbReference>
<dbReference type="Gene3D" id="3.40.50.12660">
    <property type="match status" value="2"/>
</dbReference>
<keyword evidence="2" id="KW-0053">Apoptosis</keyword>
<dbReference type="EMBL" id="JAIXMP010000033">
    <property type="protein sequence ID" value="KAI9250198.1"/>
    <property type="molecule type" value="Genomic_DNA"/>
</dbReference>
<dbReference type="Pfam" id="PF00656">
    <property type="entry name" value="Peptidase_C14"/>
    <property type="match status" value="1"/>
</dbReference>
<dbReference type="PANTHER" id="PTHR48104:SF30">
    <property type="entry name" value="METACASPASE-1"/>
    <property type="match status" value="1"/>
</dbReference>
<dbReference type="Proteomes" id="UP001209540">
    <property type="component" value="Unassembled WGS sequence"/>
</dbReference>
<reference evidence="6" key="1">
    <citation type="journal article" date="2022" name="IScience">
        <title>Evolution of zygomycete secretomes and the origins of terrestrial fungal ecologies.</title>
        <authorList>
            <person name="Chang Y."/>
            <person name="Wang Y."/>
            <person name="Mondo S."/>
            <person name="Ahrendt S."/>
            <person name="Andreopoulos W."/>
            <person name="Barry K."/>
            <person name="Beard J."/>
            <person name="Benny G.L."/>
            <person name="Blankenship S."/>
            <person name="Bonito G."/>
            <person name="Cuomo C."/>
            <person name="Desiro A."/>
            <person name="Gervers K.A."/>
            <person name="Hundley H."/>
            <person name="Kuo A."/>
            <person name="LaButti K."/>
            <person name="Lang B.F."/>
            <person name="Lipzen A."/>
            <person name="O'Donnell K."/>
            <person name="Pangilinan J."/>
            <person name="Reynolds N."/>
            <person name="Sandor L."/>
            <person name="Smith M.E."/>
            <person name="Tsang A."/>
            <person name="Grigoriev I.V."/>
            <person name="Stajich J.E."/>
            <person name="Spatafora J.W."/>
        </authorList>
    </citation>
    <scope>NUCLEOTIDE SEQUENCE</scope>
    <source>
        <strain evidence="6">RSA 2281</strain>
    </source>
</reference>
<dbReference type="InterPro" id="IPR050452">
    <property type="entry name" value="Metacaspase"/>
</dbReference>
<reference evidence="6" key="2">
    <citation type="submission" date="2023-02" db="EMBL/GenBank/DDBJ databases">
        <authorList>
            <consortium name="DOE Joint Genome Institute"/>
            <person name="Mondo S.J."/>
            <person name="Chang Y."/>
            <person name="Wang Y."/>
            <person name="Ahrendt S."/>
            <person name="Andreopoulos W."/>
            <person name="Barry K."/>
            <person name="Beard J."/>
            <person name="Benny G.L."/>
            <person name="Blankenship S."/>
            <person name="Bonito G."/>
            <person name="Cuomo C."/>
            <person name="Desiro A."/>
            <person name="Gervers K.A."/>
            <person name="Hundley H."/>
            <person name="Kuo A."/>
            <person name="LaButti K."/>
            <person name="Lang B.F."/>
            <person name="Lipzen A."/>
            <person name="O'Donnell K."/>
            <person name="Pangilinan J."/>
            <person name="Reynolds N."/>
            <person name="Sandor L."/>
            <person name="Smith M.W."/>
            <person name="Tsang A."/>
            <person name="Grigoriev I.V."/>
            <person name="Stajich J.E."/>
            <person name="Spatafora J.W."/>
        </authorList>
    </citation>
    <scope>NUCLEOTIDE SEQUENCE</scope>
    <source>
        <strain evidence="6">RSA 2281</strain>
    </source>
</reference>
<feature type="region of interest" description="Disordered" evidence="4">
    <location>
        <begin position="1"/>
        <end position="85"/>
    </location>
</feature>
<gene>
    <name evidence="6" type="ORF">BDA99DRAFT_523116</name>
</gene>
<dbReference type="GO" id="GO:0005737">
    <property type="term" value="C:cytoplasm"/>
    <property type="evidence" value="ECO:0007669"/>
    <property type="project" value="TreeGrafter"/>
</dbReference>
<evidence type="ECO:0000313" key="7">
    <source>
        <dbReference type="Proteomes" id="UP001209540"/>
    </source>
</evidence>
<protein>
    <submittedName>
        <fullName evidence="6">Caspase domain-containing protein</fullName>
    </submittedName>
</protein>
<keyword evidence="3" id="KW-0378">Hydrolase</keyword>
<keyword evidence="3" id="KW-0788">Thiol protease</keyword>
<evidence type="ECO:0000256" key="3">
    <source>
        <dbReference type="ARBA" id="ARBA00022807"/>
    </source>
</evidence>
<name>A0AAD5JQS8_9FUNG</name>
<sequence>MSDGYYQSGYPPPPPNDNYPGQGYGGYPPPPPADGGYGGYPPPPPADGGYGGYGQPDPYQQPPPPPPQSSYPSEHYGGGMARAQDDDDDRFAEQENNDQFFLKVKPGAQNPHYKLSDCHGRKRALLIGINYFGTEAELGGINDVHNIKDFLITLWGFKEEDMVILTDDQENPKLIPTRANIIAAMQWLVHDAQENDSFFFHYSGHGGYVKDESGDENDGYDETIYPLDHDQYEGKSGQIIDDDMHDLMVRPLPEGCRLTAIFDSCHSGTALDLPYTYSTKGTIKEQNMFKEAGSGLLEAGLAYAMGNREGALSSLMSLGKQIINSRDTEEENREQNSSAADVIMFSGCKDDQTSADAQEAGKATGAMSYAFTTTLRQNPNQTYQELLNSVRDILRDRYEQRPQLSSSHPIDVNSNFVC</sequence>
<accession>A0AAD5JQS8</accession>
<keyword evidence="7" id="KW-1185">Reference proteome</keyword>
<keyword evidence="3" id="KW-0645">Protease</keyword>
<dbReference type="GO" id="GO:0006508">
    <property type="term" value="P:proteolysis"/>
    <property type="evidence" value="ECO:0007669"/>
    <property type="project" value="InterPro"/>
</dbReference>
<dbReference type="GO" id="GO:0006915">
    <property type="term" value="P:apoptotic process"/>
    <property type="evidence" value="ECO:0007669"/>
    <property type="project" value="UniProtKB-KW"/>
</dbReference>
<proteinExistence type="inferred from homology"/>
<comment type="similarity">
    <text evidence="1">Belongs to the peptidase C14B family.</text>
</comment>
<evidence type="ECO:0000256" key="2">
    <source>
        <dbReference type="ARBA" id="ARBA00022703"/>
    </source>
</evidence>
<feature type="domain" description="Peptidase C14 caspase" evidence="5">
    <location>
        <begin position="121"/>
        <end position="409"/>
    </location>
</feature>